<sequence length="511" mass="59098">MALITTSWTFDMLTCVLCILIGLYFYLSKNHNYWKNLGVRQIPPKFIFGNVASCVFGRQMPDELFRELYQKADEERMIGFYVFNKPYLMLCDPELIRHVLIKDFQNFSNKILSVDDDDELGKNSLFLVTNPPWNLIRKKLTPVFTSVKLKKMFELMIEICQDFKDYLESFDIDDKIGKPLVVKEMCAQFATDLIGTTAFGMNFNSLKDPNAEFRKHGRTVFRSDYKRYWETLSMFFIPPLKLFTKPKFFDGDGSIFLRNTFWEVINERIKTGIKRFDLIDLLVEIKKNQETDPSETLKLEGDALVAQAAIFFTGGFESSSSTTTLALYELAMNSEIQKQLREEVLSGLQKTNGNITYDLVTSLPYLDAIVHETLRLYPILPWLDRVSESEYTFPGTNVVIEKGTPIMLPMRRLHMDPKYFPDPEVFMPERFLEENRKNIVPFTYFPFGEGPRNCIGSRLGLIQVKLGLIIIISKYELTPCAQTPSPMKFDDLNILIQSPAGLQLNFRKLAS</sequence>
<reference evidence="1" key="1">
    <citation type="submission" date="2023-04" db="EMBL/GenBank/DDBJ databases">
        <title>A chromosome-level genome assembly of the parasitoid wasp Eretmocerus hayati.</title>
        <authorList>
            <person name="Zhong Y."/>
            <person name="Liu S."/>
            <person name="Liu Y."/>
        </authorList>
    </citation>
    <scope>NUCLEOTIDE SEQUENCE</scope>
    <source>
        <strain evidence="1">ZJU_SS_LIU_2023</strain>
    </source>
</reference>
<organism evidence="1 2">
    <name type="scientific">Eretmocerus hayati</name>
    <dbReference type="NCBI Taxonomy" id="131215"/>
    <lineage>
        <taxon>Eukaryota</taxon>
        <taxon>Metazoa</taxon>
        <taxon>Ecdysozoa</taxon>
        <taxon>Arthropoda</taxon>
        <taxon>Hexapoda</taxon>
        <taxon>Insecta</taxon>
        <taxon>Pterygota</taxon>
        <taxon>Neoptera</taxon>
        <taxon>Endopterygota</taxon>
        <taxon>Hymenoptera</taxon>
        <taxon>Apocrita</taxon>
        <taxon>Proctotrupomorpha</taxon>
        <taxon>Chalcidoidea</taxon>
        <taxon>Aphelinidae</taxon>
        <taxon>Aphelininae</taxon>
        <taxon>Eretmocerus</taxon>
    </lineage>
</organism>
<keyword evidence="2" id="KW-1185">Reference proteome</keyword>
<evidence type="ECO:0000313" key="2">
    <source>
        <dbReference type="Proteomes" id="UP001239111"/>
    </source>
</evidence>
<dbReference type="EMBL" id="CM056743">
    <property type="protein sequence ID" value="KAJ8670407.1"/>
    <property type="molecule type" value="Genomic_DNA"/>
</dbReference>
<proteinExistence type="predicted"/>
<evidence type="ECO:0000313" key="1">
    <source>
        <dbReference type="EMBL" id="KAJ8670407.1"/>
    </source>
</evidence>
<accession>A0ACC2NJK1</accession>
<name>A0ACC2NJK1_9HYME</name>
<gene>
    <name evidence="1" type="ORF">QAD02_001666</name>
</gene>
<protein>
    <submittedName>
        <fullName evidence="1">Uncharacterized protein</fullName>
    </submittedName>
</protein>
<comment type="caution">
    <text evidence="1">The sequence shown here is derived from an EMBL/GenBank/DDBJ whole genome shotgun (WGS) entry which is preliminary data.</text>
</comment>
<dbReference type="Proteomes" id="UP001239111">
    <property type="component" value="Chromosome 3"/>
</dbReference>